<gene>
    <name evidence="1" type="ORF">J3U88_19950</name>
</gene>
<keyword evidence="2" id="KW-1185">Reference proteome</keyword>
<sequence length="422" mass="45902">MLRRRFLKTLGGTLAAASAVSAIPLSARPTHHHKGGNLRKLLVIFQRGGNDSLNTLVPVDSTEYARYAEYRPNLHIPQGQLLSFNNTSFFGYHPSLAPLADLIQAGKASFVHAVGYPSMTTSHFAGQAFWETGDPHNRRGSGWLNRYLHASSGPGAFRGLMVDGNTSQMMSGPFTVPVSRNFGGLNMPIPGNMSGSDNTRFREMVRDLAEDADYLGHDLLERTTNGLLGMFDAFNDRNLNDYTPANNAEYPGGRFGDALKHAAQMLKENPSPLNVEAVMVNHPNYDHHKGQVAGSAVEGWHAGRLSELANGIKAFTTDLGDAQMQDTLILVVSEFGRTVRENGSRGTDHGRAALAMLFGGTVTGRVINGEGAWPGLNGQFLNWNTDYRGLYWEILERHMGASPDVIRQAIPNFTPQTVGAVG</sequence>
<dbReference type="Proteomes" id="UP000664417">
    <property type="component" value="Unassembled WGS sequence"/>
</dbReference>
<comment type="caution">
    <text evidence="1">The sequence shown here is derived from an EMBL/GenBank/DDBJ whole genome shotgun (WGS) entry which is preliminary data.</text>
</comment>
<evidence type="ECO:0000313" key="1">
    <source>
        <dbReference type="EMBL" id="MBO1320763.1"/>
    </source>
</evidence>
<dbReference type="EMBL" id="JAFREP010000019">
    <property type="protein sequence ID" value="MBO1320763.1"/>
    <property type="molecule type" value="Genomic_DNA"/>
</dbReference>
<protein>
    <submittedName>
        <fullName evidence="1">DUF1501 domain-containing protein</fullName>
    </submittedName>
</protein>
<organism evidence="1 2">
    <name type="scientific">Acanthopleuribacter pedis</name>
    <dbReference type="NCBI Taxonomy" id="442870"/>
    <lineage>
        <taxon>Bacteria</taxon>
        <taxon>Pseudomonadati</taxon>
        <taxon>Acidobacteriota</taxon>
        <taxon>Holophagae</taxon>
        <taxon>Acanthopleuribacterales</taxon>
        <taxon>Acanthopleuribacteraceae</taxon>
        <taxon>Acanthopleuribacter</taxon>
    </lineage>
</organism>
<dbReference type="PANTHER" id="PTHR43737:SF1">
    <property type="entry name" value="DUF1501 DOMAIN-CONTAINING PROTEIN"/>
    <property type="match status" value="1"/>
</dbReference>
<dbReference type="InterPro" id="IPR010869">
    <property type="entry name" value="DUF1501"/>
</dbReference>
<proteinExistence type="predicted"/>
<accession>A0A8J7U3T1</accession>
<evidence type="ECO:0000313" key="2">
    <source>
        <dbReference type="Proteomes" id="UP000664417"/>
    </source>
</evidence>
<dbReference type="RefSeq" id="WP_207860715.1">
    <property type="nucleotide sequence ID" value="NZ_JAFREP010000019.1"/>
</dbReference>
<dbReference type="Pfam" id="PF07394">
    <property type="entry name" value="DUF1501"/>
    <property type="match status" value="1"/>
</dbReference>
<reference evidence="1" key="1">
    <citation type="submission" date="2021-03" db="EMBL/GenBank/DDBJ databases">
        <authorList>
            <person name="Wang G."/>
        </authorList>
    </citation>
    <scope>NUCLEOTIDE SEQUENCE</scope>
    <source>
        <strain evidence="1">KCTC 12899</strain>
    </source>
</reference>
<dbReference type="AlphaFoldDB" id="A0A8J7U3T1"/>
<dbReference type="PANTHER" id="PTHR43737">
    <property type="entry name" value="BLL7424 PROTEIN"/>
    <property type="match status" value="1"/>
</dbReference>
<name>A0A8J7U3T1_9BACT</name>